<dbReference type="FunFam" id="2.40.10.10:FF:000028">
    <property type="entry name" value="Serine protease easter"/>
    <property type="match status" value="1"/>
</dbReference>
<dbReference type="PROSITE" id="PS00135">
    <property type="entry name" value="TRYPSIN_SER"/>
    <property type="match status" value="1"/>
</dbReference>
<feature type="chain" id="PRO_5023974725" description="CLIP domain-containing serine protease" evidence="9">
    <location>
        <begin position="17"/>
        <end position="393"/>
    </location>
</feature>
<evidence type="ECO:0000256" key="9">
    <source>
        <dbReference type="RuleBase" id="RU366078"/>
    </source>
</evidence>
<comment type="domain">
    <text evidence="9">The clip domain consists of 35-55 residues which are 'knitted' together usually by 3 conserved disulfide bonds forming a clip-like compact structure.</text>
</comment>
<dbReference type="AlphaFoldDB" id="A0A1Y1KKB0"/>
<proteinExistence type="inferred from homology"/>
<dbReference type="PROSITE" id="PS00134">
    <property type="entry name" value="TRYPSIN_HIS"/>
    <property type="match status" value="1"/>
</dbReference>
<feature type="domain" description="Peptidase S1" evidence="10">
    <location>
        <begin position="127"/>
        <end position="378"/>
    </location>
</feature>
<organism evidence="12">
    <name type="scientific">Photinus pyralis</name>
    <name type="common">Common eastern firefly</name>
    <name type="synonym">Lampyris pyralis</name>
    <dbReference type="NCBI Taxonomy" id="7054"/>
    <lineage>
        <taxon>Eukaryota</taxon>
        <taxon>Metazoa</taxon>
        <taxon>Ecdysozoa</taxon>
        <taxon>Arthropoda</taxon>
        <taxon>Hexapoda</taxon>
        <taxon>Insecta</taxon>
        <taxon>Pterygota</taxon>
        <taxon>Neoptera</taxon>
        <taxon>Endopterygota</taxon>
        <taxon>Coleoptera</taxon>
        <taxon>Polyphaga</taxon>
        <taxon>Elateriformia</taxon>
        <taxon>Elateroidea</taxon>
        <taxon>Lampyridae</taxon>
        <taxon>Lampyrinae</taxon>
        <taxon>Photinus</taxon>
    </lineage>
</organism>
<dbReference type="Gene3D" id="2.40.10.10">
    <property type="entry name" value="Trypsin-like serine proteases"/>
    <property type="match status" value="2"/>
</dbReference>
<keyword evidence="1 8" id="KW-0645">Protease</keyword>
<dbReference type="GO" id="GO:0004252">
    <property type="term" value="F:serine-type endopeptidase activity"/>
    <property type="evidence" value="ECO:0007669"/>
    <property type="project" value="UniProtKB-UniRule"/>
</dbReference>
<dbReference type="InterPro" id="IPR043504">
    <property type="entry name" value="Peptidase_S1_PA_chymotrypsin"/>
</dbReference>
<comment type="similarity">
    <text evidence="7 9">Belongs to the peptidase S1 family. CLIP subfamily.</text>
</comment>
<evidence type="ECO:0000256" key="3">
    <source>
        <dbReference type="ARBA" id="ARBA00022801"/>
    </source>
</evidence>
<dbReference type="InterPro" id="IPR022700">
    <property type="entry name" value="CLIP"/>
</dbReference>
<evidence type="ECO:0000256" key="2">
    <source>
        <dbReference type="ARBA" id="ARBA00022729"/>
    </source>
</evidence>
<dbReference type="GO" id="GO:0005576">
    <property type="term" value="C:extracellular region"/>
    <property type="evidence" value="ECO:0007669"/>
    <property type="project" value="UniProtKB-SubCell"/>
</dbReference>
<protein>
    <recommendedName>
        <fullName evidence="9">CLIP domain-containing serine protease</fullName>
        <ecNumber evidence="8">3.4.21.-</ecNumber>
    </recommendedName>
</protein>
<feature type="signal peptide" evidence="9">
    <location>
        <begin position="1"/>
        <end position="16"/>
    </location>
</feature>
<keyword evidence="2 9" id="KW-0732">Signal</keyword>
<dbReference type="Pfam" id="PF00089">
    <property type="entry name" value="Trypsin"/>
    <property type="match status" value="1"/>
</dbReference>
<dbReference type="SMART" id="SM00680">
    <property type="entry name" value="CLIP"/>
    <property type="match status" value="1"/>
</dbReference>
<evidence type="ECO:0000256" key="5">
    <source>
        <dbReference type="ARBA" id="ARBA00023157"/>
    </source>
</evidence>
<dbReference type="InterPro" id="IPR018114">
    <property type="entry name" value="TRYPSIN_HIS"/>
</dbReference>
<dbReference type="InterPro" id="IPR001254">
    <property type="entry name" value="Trypsin_dom"/>
</dbReference>
<reference evidence="12" key="1">
    <citation type="journal article" date="2016" name="Sci. Rep.">
        <title>Molecular characterization of firefly nuptial gifts: a multi-omics approach sheds light on postcopulatory sexual selection.</title>
        <authorList>
            <person name="Al-Wathiqui N."/>
            <person name="Fallon T.R."/>
            <person name="South A."/>
            <person name="Weng J.K."/>
            <person name="Lewis S.M."/>
        </authorList>
    </citation>
    <scope>NUCLEOTIDE SEQUENCE</scope>
</reference>
<dbReference type="PRINTS" id="PR00722">
    <property type="entry name" value="CHYMOTRYPSIN"/>
</dbReference>
<dbReference type="EMBL" id="GEZM01083740">
    <property type="protein sequence ID" value="JAV61048.1"/>
    <property type="molecule type" value="Transcribed_RNA"/>
</dbReference>
<evidence type="ECO:0000256" key="8">
    <source>
        <dbReference type="RuleBase" id="RU363034"/>
    </source>
</evidence>
<dbReference type="PANTHER" id="PTHR24256">
    <property type="entry name" value="TRYPTASE-RELATED"/>
    <property type="match status" value="1"/>
</dbReference>
<sequence>MISLSIFLTILCAALGDTTQARFATPCTTPNNDNGYCVEIQHCSLFHFSDLFNPYCVNHDFVIASKCGPPNERDISPKVCCGEYSNFLNRISTTTEVPLTPPPPAFSQISPFPEQCGNQSITLPSRILGGNEVSLTEFPWMARLRHRSASGFYTFGCAGFLISEYFVMTAAHCIASKTLTTLGPIVEVQLGEHNTETNPDCEKRNGNQWCADFPQFIKIGKPKMHPEYSDNNQYHNDIALLPLKEPAEFTEFVYPICLATELSQENEMWLAGWGRTETGPSSPIKLKVLVRRATKNYCVPLYRNIGRRILYSQICAGGEPGVDSCAGDSGGPLMIQVGLNTWYAEGVVSFGYGCGIKDWPAVYTSIPYHIPWITKTMKHYLKRKLEPRQVTLY</sequence>
<keyword evidence="5" id="KW-1015">Disulfide bond</keyword>
<evidence type="ECO:0000256" key="4">
    <source>
        <dbReference type="ARBA" id="ARBA00022825"/>
    </source>
</evidence>
<dbReference type="Gene3D" id="3.30.1640.30">
    <property type="match status" value="1"/>
</dbReference>
<dbReference type="EC" id="3.4.21.-" evidence="8"/>
<comment type="subcellular location">
    <subcellularLocation>
        <location evidence="9">Secreted</location>
    </subcellularLocation>
</comment>
<evidence type="ECO:0000313" key="12">
    <source>
        <dbReference type="EMBL" id="JAV61048.1"/>
    </source>
</evidence>
<dbReference type="InterPro" id="IPR001314">
    <property type="entry name" value="Peptidase_S1A"/>
</dbReference>
<keyword evidence="4 8" id="KW-0720">Serine protease</keyword>
<evidence type="ECO:0000256" key="1">
    <source>
        <dbReference type="ARBA" id="ARBA00022670"/>
    </source>
</evidence>
<feature type="domain" description="Clip" evidence="11">
    <location>
        <begin position="26"/>
        <end position="81"/>
    </location>
</feature>
<accession>A0A1Y1KKB0</accession>
<dbReference type="GO" id="GO:0006508">
    <property type="term" value="P:proteolysis"/>
    <property type="evidence" value="ECO:0007669"/>
    <property type="project" value="UniProtKB-KW"/>
</dbReference>
<dbReference type="PROSITE" id="PS50240">
    <property type="entry name" value="TRYPSIN_DOM"/>
    <property type="match status" value="1"/>
</dbReference>
<keyword evidence="6" id="KW-0325">Glycoprotein</keyword>
<dbReference type="InterPro" id="IPR033116">
    <property type="entry name" value="TRYPSIN_SER"/>
</dbReference>
<evidence type="ECO:0000259" key="10">
    <source>
        <dbReference type="PROSITE" id="PS50240"/>
    </source>
</evidence>
<keyword evidence="9" id="KW-0964">Secreted</keyword>
<evidence type="ECO:0000256" key="6">
    <source>
        <dbReference type="ARBA" id="ARBA00023180"/>
    </source>
</evidence>
<evidence type="ECO:0000256" key="7">
    <source>
        <dbReference type="ARBA" id="ARBA00024195"/>
    </source>
</evidence>
<dbReference type="SUPFAM" id="SSF50494">
    <property type="entry name" value="Trypsin-like serine proteases"/>
    <property type="match status" value="1"/>
</dbReference>
<dbReference type="PROSITE" id="PS51888">
    <property type="entry name" value="CLIP"/>
    <property type="match status" value="1"/>
</dbReference>
<evidence type="ECO:0000259" key="11">
    <source>
        <dbReference type="PROSITE" id="PS51888"/>
    </source>
</evidence>
<dbReference type="InterPro" id="IPR051487">
    <property type="entry name" value="Ser/Thr_Proteases_Immune/Dev"/>
</dbReference>
<dbReference type="Pfam" id="PF12032">
    <property type="entry name" value="CLIP"/>
    <property type="match status" value="1"/>
</dbReference>
<dbReference type="CDD" id="cd00190">
    <property type="entry name" value="Tryp_SPc"/>
    <property type="match status" value="1"/>
</dbReference>
<name>A0A1Y1KKB0_PHOPY</name>
<dbReference type="InterPro" id="IPR009003">
    <property type="entry name" value="Peptidase_S1_PA"/>
</dbReference>
<dbReference type="InterPro" id="IPR038565">
    <property type="entry name" value="CLIP_sf"/>
</dbReference>
<keyword evidence="3 8" id="KW-0378">Hydrolase</keyword>
<dbReference type="SMART" id="SM00020">
    <property type="entry name" value="Tryp_SPc"/>
    <property type="match status" value="1"/>
</dbReference>